<dbReference type="AlphaFoldDB" id="A0A9D1H7D5"/>
<feature type="compositionally biased region" description="Low complexity" evidence="1">
    <location>
        <begin position="56"/>
        <end position="87"/>
    </location>
</feature>
<dbReference type="SUPFAM" id="SSF52266">
    <property type="entry name" value="SGNH hydrolase"/>
    <property type="match status" value="1"/>
</dbReference>
<feature type="signal peptide" evidence="2">
    <location>
        <begin position="1"/>
        <end position="26"/>
    </location>
</feature>
<feature type="compositionally biased region" description="Polar residues" evidence="1">
    <location>
        <begin position="97"/>
        <end position="133"/>
    </location>
</feature>
<gene>
    <name evidence="4" type="ORF">IAC43_08695</name>
</gene>
<dbReference type="InterPro" id="IPR036514">
    <property type="entry name" value="SGNH_hydro_sf"/>
</dbReference>
<dbReference type="EMBL" id="DVLW01000238">
    <property type="protein sequence ID" value="HIT95252.1"/>
    <property type="molecule type" value="Genomic_DNA"/>
</dbReference>
<keyword evidence="2" id="KW-0732">Signal</keyword>
<dbReference type="InterPro" id="IPR013830">
    <property type="entry name" value="SGNH_hydro"/>
</dbReference>
<dbReference type="Pfam" id="PF13472">
    <property type="entry name" value="Lipase_GDSL_2"/>
    <property type="match status" value="1"/>
</dbReference>
<reference evidence="4" key="2">
    <citation type="journal article" date="2021" name="PeerJ">
        <title>Extensive microbial diversity within the chicken gut microbiome revealed by metagenomics and culture.</title>
        <authorList>
            <person name="Gilroy R."/>
            <person name="Ravi A."/>
            <person name="Getino M."/>
            <person name="Pursley I."/>
            <person name="Horton D.L."/>
            <person name="Alikhan N.F."/>
            <person name="Baker D."/>
            <person name="Gharbi K."/>
            <person name="Hall N."/>
            <person name="Watson M."/>
            <person name="Adriaenssens E.M."/>
            <person name="Foster-Nyarko E."/>
            <person name="Jarju S."/>
            <person name="Secka A."/>
            <person name="Antonio M."/>
            <person name="Oren A."/>
            <person name="Chaudhuri R.R."/>
            <person name="La Ragione R."/>
            <person name="Hildebrand F."/>
            <person name="Pallen M.J."/>
        </authorList>
    </citation>
    <scope>NUCLEOTIDE SEQUENCE</scope>
    <source>
        <strain evidence="4">ChiBcec7-5410</strain>
    </source>
</reference>
<dbReference type="PROSITE" id="PS51257">
    <property type="entry name" value="PROKAR_LIPOPROTEIN"/>
    <property type="match status" value="1"/>
</dbReference>
<evidence type="ECO:0000313" key="4">
    <source>
        <dbReference type="EMBL" id="HIT95252.1"/>
    </source>
</evidence>
<accession>A0A9D1H7D5</accession>
<name>A0A9D1H7D5_9FIRM</name>
<dbReference type="Gene3D" id="3.40.50.1110">
    <property type="entry name" value="SGNH hydrolase"/>
    <property type="match status" value="1"/>
</dbReference>
<evidence type="ECO:0000313" key="5">
    <source>
        <dbReference type="Proteomes" id="UP000824160"/>
    </source>
</evidence>
<evidence type="ECO:0000259" key="3">
    <source>
        <dbReference type="Pfam" id="PF13472"/>
    </source>
</evidence>
<feature type="chain" id="PRO_5039522897" description="SGNH hydrolase-type esterase domain-containing protein" evidence="2">
    <location>
        <begin position="27"/>
        <end position="349"/>
    </location>
</feature>
<organism evidence="4 5">
    <name type="scientific">Candidatus Faecivivens stercoripullorum</name>
    <dbReference type="NCBI Taxonomy" id="2840805"/>
    <lineage>
        <taxon>Bacteria</taxon>
        <taxon>Bacillati</taxon>
        <taxon>Bacillota</taxon>
        <taxon>Clostridia</taxon>
        <taxon>Eubacteriales</taxon>
        <taxon>Oscillospiraceae</taxon>
        <taxon>Oscillospiraceae incertae sedis</taxon>
        <taxon>Candidatus Faecivivens</taxon>
    </lineage>
</organism>
<sequence length="349" mass="37457">MGKKWGFSSVIMISMMVALLTGSCAGKPGTAHVPGDEEEASRTLVEVSDYAEDSSAESSSLSSQPEETSIPSEVSQSDQQSESSAVSDESDELVSGDAQQQSETPPEESASQSDSTESVTAEESAQSEQQDTGGNDFVLWSPESDVLPESAPVDNSYFSDAVFVGDSRMQGFVLYSGLTDVQAYTSVGLTVDTAYSKAFVDLSGEKLTLASALEKTAAGFKRFYLLFGMNELGWGTWSVFVSKYGGLIDIIQKANPDAVIYLESLIPLTAEKSAQSEWLNNEHVNSFNQMIWQLAKDKGVYYLDTASGLAGEDGVLAAEDSTDGVHLNKDACVRWLEYLKTHTAGDFSS</sequence>
<comment type="caution">
    <text evidence="4">The sequence shown here is derived from an EMBL/GenBank/DDBJ whole genome shotgun (WGS) entry which is preliminary data.</text>
</comment>
<feature type="domain" description="SGNH hydrolase-type esterase" evidence="3">
    <location>
        <begin position="163"/>
        <end position="329"/>
    </location>
</feature>
<evidence type="ECO:0000256" key="2">
    <source>
        <dbReference type="SAM" id="SignalP"/>
    </source>
</evidence>
<dbReference type="Proteomes" id="UP000824160">
    <property type="component" value="Unassembled WGS sequence"/>
</dbReference>
<feature type="region of interest" description="Disordered" evidence="1">
    <location>
        <begin position="26"/>
        <end position="142"/>
    </location>
</feature>
<proteinExistence type="predicted"/>
<protein>
    <recommendedName>
        <fullName evidence="3">SGNH hydrolase-type esterase domain-containing protein</fullName>
    </recommendedName>
</protein>
<evidence type="ECO:0000256" key="1">
    <source>
        <dbReference type="SAM" id="MobiDB-lite"/>
    </source>
</evidence>
<reference evidence="4" key="1">
    <citation type="submission" date="2020-10" db="EMBL/GenBank/DDBJ databases">
        <authorList>
            <person name="Gilroy R."/>
        </authorList>
    </citation>
    <scope>NUCLEOTIDE SEQUENCE</scope>
    <source>
        <strain evidence="4">ChiBcec7-5410</strain>
    </source>
</reference>